<comment type="cofactor">
    <cofactor evidence="17 18">
        <name>K(+)</name>
        <dbReference type="ChEBI" id="CHEBI:29103"/>
    </cofactor>
    <text evidence="17 18">Binds 1 potassium ion per subunit.</text>
</comment>
<dbReference type="PROSITE" id="PS51383">
    <property type="entry name" value="YJEF_C_3"/>
    <property type="match status" value="1"/>
</dbReference>
<comment type="function">
    <text evidence="14 18">Bifunctional enzyme that catalyzes the epimerization of the S- and R-forms of NAD(P)HX and the dehydration of the S-form of NAD(P)HX at the expense of ADP, which is converted to AMP. This allows the repair of both epimers of NAD(P)HX, a damaged form of NAD(P)H that is a result of enzymatic or heat-dependent hydration.</text>
</comment>
<evidence type="ECO:0000256" key="16">
    <source>
        <dbReference type="ARBA" id="ARBA00049209"/>
    </source>
</evidence>
<feature type="binding site" evidence="17">
    <location>
        <position position="113"/>
    </location>
    <ligand>
        <name>K(+)</name>
        <dbReference type="ChEBI" id="CHEBI:29103"/>
    </ligand>
</feature>
<dbReference type="InterPro" id="IPR000631">
    <property type="entry name" value="CARKD"/>
</dbReference>
<comment type="catalytic activity">
    <reaction evidence="2 17 18">
        <text>(6R)-NADPHX = (6S)-NADPHX</text>
        <dbReference type="Rhea" id="RHEA:32227"/>
        <dbReference type="ChEBI" id="CHEBI:64076"/>
        <dbReference type="ChEBI" id="CHEBI:64077"/>
        <dbReference type="EC" id="5.1.99.6"/>
    </reaction>
</comment>
<dbReference type="Pfam" id="PF03853">
    <property type="entry name" value="YjeF_N"/>
    <property type="match status" value="1"/>
</dbReference>
<dbReference type="Proteomes" id="UP000256695">
    <property type="component" value="Unassembled WGS sequence"/>
</dbReference>
<dbReference type="SUPFAM" id="SSF53613">
    <property type="entry name" value="Ribokinase-like"/>
    <property type="match status" value="1"/>
</dbReference>
<evidence type="ECO:0000256" key="13">
    <source>
        <dbReference type="ARBA" id="ARBA00023268"/>
    </source>
</evidence>
<keyword evidence="12 18" id="KW-0456">Lyase</keyword>
<evidence type="ECO:0000256" key="7">
    <source>
        <dbReference type="ARBA" id="ARBA00022840"/>
    </source>
</evidence>
<evidence type="ECO:0000256" key="3">
    <source>
        <dbReference type="ARBA" id="ARBA00006001"/>
    </source>
</evidence>
<dbReference type="PANTHER" id="PTHR12592">
    <property type="entry name" value="ATP-DEPENDENT (S)-NAD(P)H-HYDRATE DEHYDRATASE FAMILY MEMBER"/>
    <property type="match status" value="1"/>
</dbReference>
<dbReference type="InterPro" id="IPR017953">
    <property type="entry name" value="Carbohydrate_kinase_pred_CS"/>
</dbReference>
<proteinExistence type="inferred from homology"/>
<dbReference type="PIRSF" id="PIRSF017184">
    <property type="entry name" value="Nnr"/>
    <property type="match status" value="1"/>
</dbReference>
<dbReference type="GO" id="GO:0052855">
    <property type="term" value="F:ADP-dependent NAD(P)H-hydrate dehydratase activity"/>
    <property type="evidence" value="ECO:0007669"/>
    <property type="project" value="UniProtKB-UniRule"/>
</dbReference>
<name>A0A3D8JA57_9HELI</name>
<evidence type="ECO:0000259" key="20">
    <source>
        <dbReference type="PROSITE" id="PS51385"/>
    </source>
</evidence>
<dbReference type="NCBIfam" id="TIGR00196">
    <property type="entry name" value="yjeF_cterm"/>
    <property type="match status" value="1"/>
</dbReference>
<dbReference type="GO" id="GO:0110051">
    <property type="term" value="P:metabolite repair"/>
    <property type="evidence" value="ECO:0007669"/>
    <property type="project" value="TreeGrafter"/>
</dbReference>
<evidence type="ECO:0000256" key="4">
    <source>
        <dbReference type="ARBA" id="ARBA00009524"/>
    </source>
</evidence>
<dbReference type="GO" id="GO:0052856">
    <property type="term" value="F:NAD(P)HX epimerase activity"/>
    <property type="evidence" value="ECO:0007669"/>
    <property type="project" value="UniProtKB-UniRule"/>
</dbReference>
<dbReference type="GO" id="GO:0046872">
    <property type="term" value="F:metal ion binding"/>
    <property type="evidence" value="ECO:0007669"/>
    <property type="project" value="UniProtKB-UniRule"/>
</dbReference>
<keyword evidence="13" id="KW-0511">Multifunctional enzyme</keyword>
<protein>
    <recommendedName>
        <fullName evidence="17">NAD(P)H-hydrate epimerase</fullName>
        <ecNumber evidence="17">5.1.99.6</ecNumber>
    </recommendedName>
    <alternativeName>
        <fullName evidence="17">NAD(P)HX epimerase</fullName>
    </alternativeName>
</protein>
<feature type="binding site" evidence="17">
    <location>
        <begin position="56"/>
        <end position="60"/>
    </location>
    <ligand>
        <name>(6S)-NADPHX</name>
        <dbReference type="ChEBI" id="CHEBI:64076"/>
    </ligand>
</feature>
<evidence type="ECO:0000256" key="10">
    <source>
        <dbReference type="ARBA" id="ARBA00023027"/>
    </source>
</evidence>
<reference evidence="21 22" key="1">
    <citation type="submission" date="2018-04" db="EMBL/GenBank/DDBJ databases">
        <title>Novel Campyloabacter and Helicobacter Species and Strains.</title>
        <authorList>
            <person name="Mannion A.J."/>
            <person name="Shen Z."/>
            <person name="Fox J.G."/>
        </authorList>
    </citation>
    <scope>NUCLEOTIDE SEQUENCE [LARGE SCALE GENOMIC DNA]</scope>
    <source>
        <strain evidence="21 22">MIT 04-9362</strain>
    </source>
</reference>
<evidence type="ECO:0000313" key="22">
    <source>
        <dbReference type="Proteomes" id="UP000256695"/>
    </source>
</evidence>
<dbReference type="InterPro" id="IPR004443">
    <property type="entry name" value="YjeF_N_dom"/>
</dbReference>
<dbReference type="CDD" id="cd01171">
    <property type="entry name" value="YXKO-related"/>
    <property type="match status" value="1"/>
</dbReference>
<feature type="domain" description="YjeF C-terminal" evidence="19">
    <location>
        <begin position="210"/>
        <end position="461"/>
    </location>
</feature>
<comment type="similarity">
    <text evidence="17">Belongs to the NnrE/AIBP family.</text>
</comment>
<feature type="domain" description="YjeF N-terminal" evidence="20">
    <location>
        <begin position="8"/>
        <end position="202"/>
    </location>
</feature>
<evidence type="ECO:0000256" key="5">
    <source>
        <dbReference type="ARBA" id="ARBA00022723"/>
    </source>
</evidence>
<organism evidence="21 22">
    <name type="scientific">Helicobacter anseris</name>
    <dbReference type="NCBI Taxonomy" id="375926"/>
    <lineage>
        <taxon>Bacteria</taxon>
        <taxon>Pseudomonadati</taxon>
        <taxon>Campylobacterota</taxon>
        <taxon>Epsilonproteobacteria</taxon>
        <taxon>Campylobacterales</taxon>
        <taxon>Helicobacteraceae</taxon>
        <taxon>Helicobacter</taxon>
    </lineage>
</organism>
<gene>
    <name evidence="17" type="primary">nnrE</name>
    <name evidence="21" type="ORF">CQA57_02940</name>
</gene>
<comment type="catalytic activity">
    <reaction evidence="15 18">
        <text>(6S)-NADHX + ADP = AMP + phosphate + NADH + H(+)</text>
        <dbReference type="Rhea" id="RHEA:32223"/>
        <dbReference type="ChEBI" id="CHEBI:15378"/>
        <dbReference type="ChEBI" id="CHEBI:43474"/>
        <dbReference type="ChEBI" id="CHEBI:57945"/>
        <dbReference type="ChEBI" id="CHEBI:64074"/>
        <dbReference type="ChEBI" id="CHEBI:456215"/>
        <dbReference type="ChEBI" id="CHEBI:456216"/>
        <dbReference type="EC" id="4.2.1.136"/>
    </reaction>
</comment>
<dbReference type="Pfam" id="PF01256">
    <property type="entry name" value="Carb_kinase"/>
    <property type="match status" value="1"/>
</dbReference>
<evidence type="ECO:0000256" key="1">
    <source>
        <dbReference type="ARBA" id="ARBA00000013"/>
    </source>
</evidence>
<dbReference type="RefSeq" id="WP_115578747.1">
    <property type="nucleotide sequence ID" value="NZ_NXLX01000005.1"/>
</dbReference>
<dbReference type="PROSITE" id="PS51385">
    <property type="entry name" value="YJEF_N"/>
    <property type="match status" value="1"/>
</dbReference>
<dbReference type="InterPro" id="IPR029056">
    <property type="entry name" value="Ribokinase-like"/>
</dbReference>
<dbReference type="HAMAP" id="MF_01966">
    <property type="entry name" value="NADHX_epimerase"/>
    <property type="match status" value="1"/>
</dbReference>
<evidence type="ECO:0000256" key="12">
    <source>
        <dbReference type="ARBA" id="ARBA00023239"/>
    </source>
</evidence>
<accession>A0A3D8JA57</accession>
<dbReference type="EC" id="5.1.99.6" evidence="17"/>
<feature type="binding site" evidence="17">
    <location>
        <begin position="117"/>
        <end position="123"/>
    </location>
    <ligand>
        <name>(6S)-NADPHX</name>
        <dbReference type="ChEBI" id="CHEBI:64076"/>
    </ligand>
</feature>
<dbReference type="GO" id="GO:0005524">
    <property type="term" value="F:ATP binding"/>
    <property type="evidence" value="ECO:0007669"/>
    <property type="project" value="UniProtKB-UniRule"/>
</dbReference>
<keyword evidence="6 17" id="KW-0547">Nucleotide-binding</keyword>
<dbReference type="NCBIfam" id="TIGR00197">
    <property type="entry name" value="yjeF_nterm"/>
    <property type="match status" value="1"/>
</dbReference>
<evidence type="ECO:0000256" key="18">
    <source>
        <dbReference type="PIRNR" id="PIRNR017184"/>
    </source>
</evidence>
<comment type="caution">
    <text evidence="17">Lacks conserved residue(s) required for the propagation of feature annotation.</text>
</comment>
<dbReference type="Gene3D" id="3.40.50.10260">
    <property type="entry name" value="YjeF N-terminal domain"/>
    <property type="match status" value="1"/>
</dbReference>
<feature type="binding site" evidence="17">
    <location>
        <position position="146"/>
    </location>
    <ligand>
        <name>(6S)-NADPHX</name>
        <dbReference type="ChEBI" id="CHEBI:64076"/>
    </ligand>
</feature>
<evidence type="ECO:0000256" key="9">
    <source>
        <dbReference type="ARBA" id="ARBA00022958"/>
    </source>
</evidence>
<sequence length="461" mass="50240">MIEIYRDKKALDCRCITQFELSEEILMENAGIALKNLLQKLTHKGSVISIVCGGGDNGGDGYVLARHLVGDYKVRVLVAKEPKSDLCLKQYHRALAVGVECVKKLLPCDVVVDCFIGSGMKSQLNQEAQKIIAMMQSVGRIKIACDIPSGIDNNGVVRDIAFCADYTVAMGGIHLGLLSDVAKDFIGEIVVGDLGISSQKYCILSQIKLLQKEDFMPPDRKEKNSHKGSFGHLSVYAGAKSGAGNLCAMAGLGFGVGSVSVVGDLHPYFAELMYEEQIPKKTTAFCIGMGMGSEIPKEFFLLSKDLPCVLDADILRNQKIVEILQEGKNLVLTPHYGEFLNLWELVFCEKLDKEKFLENKIEILLQWSERFPHIVTLLKGANVCIAQKGKIFINPFGNVALAKAGSGDVLAGLIGALLAQGKQPLQATIQASLAHSFCAKDFESRNYALRPLDLIEQLASL</sequence>
<keyword evidence="10 17" id="KW-0520">NAD</keyword>
<comment type="caution">
    <text evidence="21">The sequence shown here is derived from an EMBL/GenBank/DDBJ whole genome shotgun (WGS) entry which is preliminary data.</text>
</comment>
<comment type="similarity">
    <text evidence="3 18">In the N-terminal section; belongs to the NnrE/AIBP family.</text>
</comment>
<dbReference type="InterPro" id="IPR036652">
    <property type="entry name" value="YjeF_N_dom_sf"/>
</dbReference>
<keyword evidence="11 17" id="KW-0413">Isomerase</keyword>
<dbReference type="EMBL" id="NXLX01000005">
    <property type="protein sequence ID" value="RDU74065.1"/>
    <property type="molecule type" value="Genomic_DNA"/>
</dbReference>
<evidence type="ECO:0000256" key="11">
    <source>
        <dbReference type="ARBA" id="ARBA00023235"/>
    </source>
</evidence>
<keyword evidence="9 17" id="KW-0630">Potassium</keyword>
<keyword evidence="7 18" id="KW-0067">ATP-binding</keyword>
<evidence type="ECO:0000256" key="6">
    <source>
        <dbReference type="ARBA" id="ARBA00022741"/>
    </source>
</evidence>
<evidence type="ECO:0000256" key="15">
    <source>
        <dbReference type="ARBA" id="ARBA00048238"/>
    </source>
</evidence>
<comment type="function">
    <text evidence="17">Catalyzes the epimerization of the S- and R-forms of NAD(P)HX, a damaged form of NAD(P)H that is a result of enzymatic or heat-dependent hydration. This is a prerequisite for the S-specific NAD(P)H-hydrate dehydratase to allow the repair of both epimers of NAD(P)HX.</text>
</comment>
<evidence type="ECO:0000313" key="21">
    <source>
        <dbReference type="EMBL" id="RDU74065.1"/>
    </source>
</evidence>
<keyword evidence="5 17" id="KW-0479">Metal-binding</keyword>
<comment type="catalytic activity">
    <reaction evidence="16 18">
        <text>(6S)-NADPHX + ADP = AMP + phosphate + NADPH + H(+)</text>
        <dbReference type="Rhea" id="RHEA:32235"/>
        <dbReference type="ChEBI" id="CHEBI:15378"/>
        <dbReference type="ChEBI" id="CHEBI:43474"/>
        <dbReference type="ChEBI" id="CHEBI:57783"/>
        <dbReference type="ChEBI" id="CHEBI:64076"/>
        <dbReference type="ChEBI" id="CHEBI:456215"/>
        <dbReference type="ChEBI" id="CHEBI:456216"/>
        <dbReference type="EC" id="4.2.1.136"/>
    </reaction>
</comment>
<evidence type="ECO:0000256" key="17">
    <source>
        <dbReference type="HAMAP-Rule" id="MF_01966"/>
    </source>
</evidence>
<feature type="binding site" evidence="17">
    <location>
        <position position="149"/>
    </location>
    <ligand>
        <name>K(+)</name>
        <dbReference type="ChEBI" id="CHEBI:29103"/>
    </ligand>
</feature>
<dbReference type="PANTHER" id="PTHR12592:SF0">
    <property type="entry name" value="ATP-DEPENDENT (S)-NAD(P)H-HYDRATE DEHYDRATASE"/>
    <property type="match status" value="1"/>
</dbReference>
<evidence type="ECO:0000256" key="8">
    <source>
        <dbReference type="ARBA" id="ARBA00022857"/>
    </source>
</evidence>
<comment type="similarity">
    <text evidence="4 18">In the C-terminal section; belongs to the NnrD/CARKD family.</text>
</comment>
<keyword evidence="22" id="KW-1185">Reference proteome</keyword>
<evidence type="ECO:0000256" key="2">
    <source>
        <dbReference type="ARBA" id="ARBA00000909"/>
    </source>
</evidence>
<feature type="binding site" evidence="17">
    <location>
        <position position="57"/>
    </location>
    <ligand>
        <name>K(+)</name>
        <dbReference type="ChEBI" id="CHEBI:29103"/>
    </ligand>
</feature>
<dbReference type="OrthoDB" id="9806925at2"/>
<dbReference type="PROSITE" id="PS01050">
    <property type="entry name" value="YJEF_C_2"/>
    <property type="match status" value="1"/>
</dbReference>
<dbReference type="InterPro" id="IPR030677">
    <property type="entry name" value="Nnr"/>
</dbReference>
<comment type="catalytic activity">
    <reaction evidence="1 17 18">
        <text>(6R)-NADHX = (6S)-NADHX</text>
        <dbReference type="Rhea" id="RHEA:32215"/>
        <dbReference type="ChEBI" id="CHEBI:64074"/>
        <dbReference type="ChEBI" id="CHEBI:64075"/>
        <dbReference type="EC" id="5.1.99.6"/>
    </reaction>
</comment>
<dbReference type="AlphaFoldDB" id="A0A3D8JA57"/>
<dbReference type="SUPFAM" id="SSF64153">
    <property type="entry name" value="YjeF N-terminal domain-like"/>
    <property type="match status" value="1"/>
</dbReference>
<evidence type="ECO:0000256" key="14">
    <source>
        <dbReference type="ARBA" id="ARBA00025153"/>
    </source>
</evidence>
<keyword evidence="8 17" id="KW-0521">NADP</keyword>
<dbReference type="Gene3D" id="3.40.1190.20">
    <property type="match status" value="1"/>
</dbReference>
<evidence type="ECO:0000259" key="19">
    <source>
        <dbReference type="PROSITE" id="PS51383"/>
    </source>
</evidence>